<evidence type="ECO:0000259" key="13">
    <source>
        <dbReference type="PROSITE" id="PS50893"/>
    </source>
</evidence>
<evidence type="ECO:0000256" key="5">
    <source>
        <dbReference type="ARBA" id="ARBA00022448"/>
    </source>
</evidence>
<evidence type="ECO:0000256" key="2">
    <source>
        <dbReference type="ARBA" id="ARBA00004533"/>
    </source>
</evidence>
<evidence type="ECO:0000256" key="11">
    <source>
        <dbReference type="ARBA" id="ARBA00023136"/>
    </source>
</evidence>
<evidence type="ECO:0000256" key="6">
    <source>
        <dbReference type="ARBA" id="ARBA00022475"/>
    </source>
</evidence>
<feature type="transmembrane region" description="Helical" evidence="12">
    <location>
        <begin position="263"/>
        <end position="288"/>
    </location>
</feature>
<dbReference type="RefSeq" id="WP_006469886.1">
    <property type="nucleotide sequence ID" value="NZ_ACQA01000002.1"/>
</dbReference>
<dbReference type="InterPro" id="IPR000515">
    <property type="entry name" value="MetI-like"/>
</dbReference>
<dbReference type="Gene3D" id="1.10.3720.10">
    <property type="entry name" value="MetI-like"/>
    <property type="match status" value="1"/>
</dbReference>
<feature type="transmembrane region" description="Helical" evidence="12">
    <location>
        <begin position="35"/>
        <end position="55"/>
    </location>
</feature>
<dbReference type="PANTHER" id="PTHR43166:SF9">
    <property type="entry name" value="GLUTAMATE_ASPARTATE IMPORT ATP-BINDING PROTEIN GLTL"/>
    <property type="match status" value="1"/>
</dbReference>
<evidence type="ECO:0000259" key="14">
    <source>
        <dbReference type="PROSITE" id="PS50928"/>
    </source>
</evidence>
<evidence type="ECO:0000256" key="12">
    <source>
        <dbReference type="RuleBase" id="RU363032"/>
    </source>
</evidence>
<dbReference type="GO" id="GO:0016887">
    <property type="term" value="F:ATP hydrolysis activity"/>
    <property type="evidence" value="ECO:0007669"/>
    <property type="project" value="InterPro"/>
</dbReference>
<dbReference type="PROSITE" id="PS50928">
    <property type="entry name" value="ABC_TM1"/>
    <property type="match status" value="1"/>
</dbReference>
<proteinExistence type="inferred from homology"/>
<dbReference type="GeneID" id="79383145"/>
<gene>
    <name evidence="15" type="ORF">OINT_2001765</name>
</gene>
<dbReference type="InterPro" id="IPR017871">
    <property type="entry name" value="ABC_transporter-like_CS"/>
</dbReference>
<evidence type="ECO:0000313" key="15">
    <source>
        <dbReference type="EMBL" id="EEQ94533.1"/>
    </source>
</evidence>
<keyword evidence="10 12" id="KW-1133">Transmembrane helix</keyword>
<comment type="caution">
    <text evidence="15">The sequence shown here is derived from an EMBL/GenBank/DDBJ whole genome shotgun (WGS) entry which is preliminary data.</text>
</comment>
<evidence type="ECO:0000256" key="4">
    <source>
        <dbReference type="ARBA" id="ARBA00005417"/>
    </source>
</evidence>
<evidence type="ECO:0000256" key="9">
    <source>
        <dbReference type="ARBA" id="ARBA00022840"/>
    </source>
</evidence>
<dbReference type="SMART" id="SM00382">
    <property type="entry name" value="AAA"/>
    <property type="match status" value="1"/>
</dbReference>
<reference evidence="15 16" key="1">
    <citation type="submission" date="2009-05" db="EMBL/GenBank/DDBJ databases">
        <authorList>
            <person name="Setubal J.C."/>
            <person name="Boyle S."/>
            <person name="Crasta O.R."/>
            <person name="Gillespie J.J."/>
            <person name="Kenyon R.W."/>
            <person name="Lu J."/>
            <person name="Mane S."/>
            <person name="Nagrani S."/>
            <person name="Shallom J.M."/>
            <person name="Shallom S."/>
            <person name="Shukla M."/>
            <person name="Snyder E.E."/>
            <person name="Sobral B.W."/>
            <person name="Wattam A.R."/>
            <person name="Will R."/>
            <person name="Williams K."/>
            <person name="Yoo H."/>
            <person name="Munk C."/>
            <person name="Tapia R."/>
            <person name="Green L."/>
            <person name="Rogers Y."/>
            <person name="Detter J.C."/>
            <person name="Bruce D."/>
            <person name="Brettin T.S."/>
            <person name="Tsolis R."/>
        </authorList>
    </citation>
    <scope>NUCLEOTIDE SEQUENCE [LARGE SCALE GENOMIC DNA]</scope>
    <source>
        <strain evidence="15 16">LMG 3301</strain>
    </source>
</reference>
<dbReference type="PROSITE" id="PS50893">
    <property type="entry name" value="ABC_TRANSPORTER_2"/>
    <property type="match status" value="1"/>
</dbReference>
<feature type="transmembrane region" description="Helical" evidence="12">
    <location>
        <begin position="75"/>
        <end position="102"/>
    </location>
</feature>
<evidence type="ECO:0000256" key="1">
    <source>
        <dbReference type="ARBA" id="ARBA00004202"/>
    </source>
</evidence>
<sequence length="595" mass="65175">MAVTTEFTNVQIATRSVERKQDYSRYRIVPAKHPARLAGSVFAAIVIGLVLYSIFTNPQWGWNVFAEWFFAEPVLVGLGRTLLLTALAAVSGSILGTLLALARVSRSPLLSGLSWGYIWLLRSIPLIVLLLILNNLGYLYANITLSVPFTDRVLFDYPTVQLLTPFAAAFLGLTLNQSAFFAEIVRGGILSVDQGQHEAAAALGLPRTRQALRIVLPQAMRSILPTGFNEIIGLAKGTSMVYVLALPELFYTVQVIYRRNLEVIPLLMVATVWYLVIMTVLSVAQYYIERYFAKGAVRNPVPLPFQTFFNRYKRSLPLTSGLSGQVHRTVPVAGFGDAGTMSAGAPIHIHDISKRFGTNTVLNHVELSFPAGSVTAILGPSGSGKSTLLRSINHLERVNEGFISVDGALVGYRQDGDTLYELKEKDILKRRADIAMVFQNFNLFPHMTVLENIIEAPIQVGGLARDAAIRLALDLLARVGLCDKAEAYPRQLSGGQQQRVAIARALALRPKVILFDEPTSALDPELVGEVLDVIKELARTGTTLVIVTHEIGFAREVADTVVFMEAGQVVEAGPPSSIFNDAQHPRTREFLAKVL</sequence>
<evidence type="ECO:0000256" key="8">
    <source>
        <dbReference type="ARBA" id="ARBA00022741"/>
    </source>
</evidence>
<dbReference type="InterPro" id="IPR003439">
    <property type="entry name" value="ABC_transporter-like_ATP-bd"/>
</dbReference>
<keyword evidence="11 12" id="KW-0472">Membrane</keyword>
<dbReference type="CDD" id="cd06261">
    <property type="entry name" value="TM_PBP2"/>
    <property type="match status" value="1"/>
</dbReference>
<dbReference type="Pfam" id="PF00528">
    <property type="entry name" value="BPD_transp_1"/>
    <property type="match status" value="1"/>
</dbReference>
<dbReference type="InterPro" id="IPR050086">
    <property type="entry name" value="MetN_ABC_transporter-like"/>
</dbReference>
<evidence type="ECO:0000313" key="16">
    <source>
        <dbReference type="Proteomes" id="UP000004386"/>
    </source>
</evidence>
<dbReference type="SUPFAM" id="SSF161098">
    <property type="entry name" value="MetI-like"/>
    <property type="match status" value="1"/>
</dbReference>
<organism evidence="15 16">
    <name type="scientific">Brucella intermedia LMG 3301</name>
    <dbReference type="NCBI Taxonomy" id="641118"/>
    <lineage>
        <taxon>Bacteria</taxon>
        <taxon>Pseudomonadati</taxon>
        <taxon>Pseudomonadota</taxon>
        <taxon>Alphaproteobacteria</taxon>
        <taxon>Hyphomicrobiales</taxon>
        <taxon>Brucellaceae</taxon>
        <taxon>Brucella/Ochrobactrum group</taxon>
        <taxon>Brucella</taxon>
    </lineage>
</organism>
<dbReference type="PANTHER" id="PTHR43166">
    <property type="entry name" value="AMINO ACID IMPORT ATP-BINDING PROTEIN"/>
    <property type="match status" value="1"/>
</dbReference>
<dbReference type="InterPro" id="IPR035906">
    <property type="entry name" value="MetI-like_sf"/>
</dbReference>
<dbReference type="EMBL" id="ACQA01000002">
    <property type="protein sequence ID" value="EEQ94533.1"/>
    <property type="molecule type" value="Genomic_DNA"/>
</dbReference>
<dbReference type="Proteomes" id="UP000004386">
    <property type="component" value="Unassembled WGS sequence"/>
</dbReference>
<dbReference type="GO" id="GO:0055085">
    <property type="term" value="P:transmembrane transport"/>
    <property type="evidence" value="ECO:0007669"/>
    <property type="project" value="InterPro"/>
</dbReference>
<keyword evidence="8" id="KW-0547">Nucleotide-binding</keyword>
<accession>C4WQM4</accession>
<evidence type="ECO:0000256" key="7">
    <source>
        <dbReference type="ARBA" id="ARBA00022692"/>
    </source>
</evidence>
<dbReference type="Gene3D" id="3.40.50.300">
    <property type="entry name" value="P-loop containing nucleotide triphosphate hydrolases"/>
    <property type="match status" value="1"/>
</dbReference>
<name>C4WQM4_9HYPH</name>
<protein>
    <submittedName>
        <fullName evidence="15">Amino acid ABC transporter, permease protein, 3-TM region, His/Glu/Gln/Arg/opine family</fullName>
    </submittedName>
</protein>
<feature type="domain" description="ABC transmembrane type-1" evidence="14">
    <location>
        <begin position="78"/>
        <end position="285"/>
    </location>
</feature>
<dbReference type="PROSITE" id="PS00211">
    <property type="entry name" value="ABC_TRANSPORTER_1"/>
    <property type="match status" value="1"/>
</dbReference>
<comment type="similarity">
    <text evidence="12">Belongs to the binding-protein-dependent transport system permease family.</text>
</comment>
<comment type="similarity">
    <text evidence="4">Belongs to the ABC transporter superfamily.</text>
</comment>
<dbReference type="SUPFAM" id="SSF52540">
    <property type="entry name" value="P-loop containing nucleoside triphosphate hydrolases"/>
    <property type="match status" value="1"/>
</dbReference>
<evidence type="ECO:0000256" key="3">
    <source>
        <dbReference type="ARBA" id="ARBA00004651"/>
    </source>
</evidence>
<dbReference type="AlphaFoldDB" id="C4WQM4"/>
<dbReference type="Pfam" id="PF00005">
    <property type="entry name" value="ABC_tran"/>
    <property type="match status" value="1"/>
</dbReference>
<dbReference type="GO" id="GO:0005886">
    <property type="term" value="C:plasma membrane"/>
    <property type="evidence" value="ECO:0007669"/>
    <property type="project" value="UniProtKB-SubCell"/>
</dbReference>
<dbReference type="InterPro" id="IPR027417">
    <property type="entry name" value="P-loop_NTPase"/>
</dbReference>
<feature type="domain" description="ABC transporter" evidence="13">
    <location>
        <begin position="347"/>
        <end position="591"/>
    </location>
</feature>
<keyword evidence="7 12" id="KW-0812">Transmembrane</keyword>
<feature type="transmembrane region" description="Helical" evidence="12">
    <location>
        <begin position="114"/>
        <end position="140"/>
    </location>
</feature>
<dbReference type="CDD" id="cd03262">
    <property type="entry name" value="ABC_HisP_GlnQ"/>
    <property type="match status" value="1"/>
</dbReference>
<dbReference type="HOGENOM" id="CLU_023087_0_2_5"/>
<keyword evidence="9" id="KW-0067">ATP-binding</keyword>
<dbReference type="InterPro" id="IPR003593">
    <property type="entry name" value="AAA+_ATPase"/>
</dbReference>
<evidence type="ECO:0000256" key="10">
    <source>
        <dbReference type="ARBA" id="ARBA00022989"/>
    </source>
</evidence>
<feature type="transmembrane region" description="Helical" evidence="12">
    <location>
        <begin position="160"/>
        <end position="182"/>
    </location>
</feature>
<keyword evidence="5 12" id="KW-0813">Transport</keyword>
<comment type="subcellular location">
    <subcellularLocation>
        <location evidence="2">Cell inner membrane</location>
    </subcellularLocation>
    <subcellularLocation>
        <location evidence="3 12">Cell membrane</location>
        <topology evidence="3 12">Multi-pass membrane protein</topology>
    </subcellularLocation>
    <subcellularLocation>
        <location evidence="1">Cell membrane</location>
        <topology evidence="1">Peripheral membrane protein</topology>
    </subcellularLocation>
</comment>
<dbReference type="GO" id="GO:0005524">
    <property type="term" value="F:ATP binding"/>
    <property type="evidence" value="ECO:0007669"/>
    <property type="project" value="UniProtKB-KW"/>
</dbReference>
<keyword evidence="6" id="KW-1003">Cell membrane</keyword>